<dbReference type="PANTHER" id="PTHR44757">
    <property type="entry name" value="DIGUANYLATE CYCLASE DGCP"/>
    <property type="match status" value="1"/>
</dbReference>
<keyword evidence="5" id="KW-1185">Reference proteome</keyword>
<dbReference type="SUPFAM" id="SSF55073">
    <property type="entry name" value="Nucleotide cyclase"/>
    <property type="match status" value="1"/>
</dbReference>
<name>A0A1C1YVS4_9HYPH</name>
<dbReference type="PROSITE" id="PS50883">
    <property type="entry name" value="EAL"/>
    <property type="match status" value="1"/>
</dbReference>
<accession>A0A1C1YVS4</accession>
<dbReference type="AlphaFoldDB" id="A0A1C1YVS4"/>
<reference evidence="4 5" key="1">
    <citation type="submission" date="2015-12" db="EMBL/GenBank/DDBJ databases">
        <authorList>
            <person name="Shamseldin A."/>
            <person name="Moawad H."/>
            <person name="Abd El-Rahim W.M."/>
            <person name="Sadowsky M.J."/>
        </authorList>
    </citation>
    <scope>NUCLEOTIDE SEQUENCE [LARGE SCALE GENOMIC DNA]</scope>
    <source>
        <strain evidence="4 5">JC234</strain>
    </source>
</reference>
<evidence type="ECO:0000313" key="4">
    <source>
        <dbReference type="EMBL" id="OCW57595.1"/>
    </source>
</evidence>
<evidence type="ECO:0008006" key="6">
    <source>
        <dbReference type="Google" id="ProtNLM"/>
    </source>
</evidence>
<dbReference type="SMART" id="SM00052">
    <property type="entry name" value="EAL"/>
    <property type="match status" value="1"/>
</dbReference>
<dbReference type="Gene3D" id="3.20.20.450">
    <property type="entry name" value="EAL domain"/>
    <property type="match status" value="1"/>
</dbReference>
<gene>
    <name evidence="4" type="ORF">AWJ14_01880</name>
</gene>
<dbReference type="RefSeq" id="WP_066177668.1">
    <property type="nucleotide sequence ID" value="NZ_LQZT01000012.1"/>
</dbReference>
<dbReference type="PANTHER" id="PTHR44757:SF2">
    <property type="entry name" value="BIOFILM ARCHITECTURE MAINTENANCE PROTEIN MBAA"/>
    <property type="match status" value="1"/>
</dbReference>
<dbReference type="InterPro" id="IPR029787">
    <property type="entry name" value="Nucleotide_cyclase"/>
</dbReference>
<dbReference type="EMBL" id="LQZT01000012">
    <property type="protein sequence ID" value="OCW57595.1"/>
    <property type="molecule type" value="Genomic_DNA"/>
</dbReference>
<dbReference type="InterPro" id="IPR035919">
    <property type="entry name" value="EAL_sf"/>
</dbReference>
<feature type="domain" description="EAL" evidence="2">
    <location>
        <begin position="266"/>
        <end position="516"/>
    </location>
</feature>
<dbReference type="InterPro" id="IPR001633">
    <property type="entry name" value="EAL_dom"/>
</dbReference>
<dbReference type="Pfam" id="PF00990">
    <property type="entry name" value="GGDEF"/>
    <property type="match status" value="1"/>
</dbReference>
<proteinExistence type="predicted"/>
<evidence type="ECO:0000259" key="3">
    <source>
        <dbReference type="PROSITE" id="PS50887"/>
    </source>
</evidence>
<dbReference type="InterPro" id="IPR043128">
    <property type="entry name" value="Rev_trsase/Diguanyl_cyclase"/>
</dbReference>
<organism evidence="4 5">
    <name type="scientific">Hoeflea olei</name>
    <dbReference type="NCBI Taxonomy" id="1480615"/>
    <lineage>
        <taxon>Bacteria</taxon>
        <taxon>Pseudomonadati</taxon>
        <taxon>Pseudomonadota</taxon>
        <taxon>Alphaproteobacteria</taxon>
        <taxon>Hyphomicrobiales</taxon>
        <taxon>Rhizobiaceae</taxon>
        <taxon>Hoeflea</taxon>
    </lineage>
</organism>
<dbReference type="InterPro" id="IPR052155">
    <property type="entry name" value="Biofilm_reg_signaling"/>
</dbReference>
<evidence type="ECO:0000313" key="5">
    <source>
        <dbReference type="Proteomes" id="UP000094795"/>
    </source>
</evidence>
<dbReference type="Gene3D" id="3.30.70.270">
    <property type="match status" value="1"/>
</dbReference>
<evidence type="ECO:0000256" key="1">
    <source>
        <dbReference type="SAM" id="Phobius"/>
    </source>
</evidence>
<dbReference type="Pfam" id="PF00563">
    <property type="entry name" value="EAL"/>
    <property type="match status" value="1"/>
</dbReference>
<dbReference type="Proteomes" id="UP000094795">
    <property type="component" value="Unassembled WGS sequence"/>
</dbReference>
<dbReference type="NCBIfam" id="TIGR00254">
    <property type="entry name" value="GGDEF"/>
    <property type="match status" value="1"/>
</dbReference>
<feature type="transmembrane region" description="Helical" evidence="1">
    <location>
        <begin position="55"/>
        <end position="74"/>
    </location>
</feature>
<protein>
    <recommendedName>
        <fullName evidence="6">Diguanylate cyclase</fullName>
    </recommendedName>
</protein>
<dbReference type="CDD" id="cd01948">
    <property type="entry name" value="EAL"/>
    <property type="match status" value="1"/>
</dbReference>
<dbReference type="OrthoDB" id="9814202at2"/>
<dbReference type="SMART" id="SM00267">
    <property type="entry name" value="GGDEF"/>
    <property type="match status" value="1"/>
</dbReference>
<sequence>MIGTPRTLKGRARLDAAVLGAIALLAFLCLSKLDAFEWLTRYVADHESWQLDELLISLGVVGLGGFVFSLRRYADAVRELRKRRAAQADVTWLSHYDPLTELPNRRKLNEFVRHFDSADADERKTGCYAIYSIDLDGFKQINDLHGHAAGDRLLQTVAARLISLFPDDLVVRLGGDEFLVVAKTEEETDVAARAEELLGELRAPIAIDRVHAEIGASIGIVRYPVQAATMQDAIRFGDIAMYAAKKSPGVNIAGYQAELLVEAEARALLTAQLKSAVANDDITPHYQPLVDLVTGRIYGFEVLARWTRPGGEAVPPAVFIPLAEEAGLISDLSQKLLGKACREAMAWPDTILLSFNLSPTQLSDRLIGLRIVSVLDETGFLPSRLEIEITESAMIRDSETALDVLNRLQALGIRVALDDFGTGYSSLSQMSKFSFNRLKIDQSFIRDFQHDEKQNKIVKAIIALGAGLSVATTAEGIEEPGQLVALRELGCDSGQGYLLGRPMSFEDATDALVRAGDPGSKAVTPAPRQKRA</sequence>
<keyword evidence="1" id="KW-0812">Transmembrane</keyword>
<keyword evidence="1" id="KW-0472">Membrane</keyword>
<feature type="domain" description="GGDEF" evidence="3">
    <location>
        <begin position="126"/>
        <end position="258"/>
    </location>
</feature>
<keyword evidence="1" id="KW-1133">Transmembrane helix</keyword>
<dbReference type="InterPro" id="IPR000160">
    <property type="entry name" value="GGDEF_dom"/>
</dbReference>
<dbReference type="SUPFAM" id="SSF141868">
    <property type="entry name" value="EAL domain-like"/>
    <property type="match status" value="1"/>
</dbReference>
<dbReference type="CDD" id="cd01949">
    <property type="entry name" value="GGDEF"/>
    <property type="match status" value="1"/>
</dbReference>
<dbReference type="STRING" id="1480615.AWJ14_01880"/>
<dbReference type="PROSITE" id="PS50887">
    <property type="entry name" value="GGDEF"/>
    <property type="match status" value="1"/>
</dbReference>
<evidence type="ECO:0000259" key="2">
    <source>
        <dbReference type="PROSITE" id="PS50883"/>
    </source>
</evidence>
<comment type="caution">
    <text evidence="4">The sequence shown here is derived from an EMBL/GenBank/DDBJ whole genome shotgun (WGS) entry which is preliminary data.</text>
</comment>